<organism evidence="1 2">
    <name type="scientific">Streptomyces prunicolor</name>
    <dbReference type="NCBI Taxonomy" id="67348"/>
    <lineage>
        <taxon>Bacteria</taxon>
        <taxon>Bacillati</taxon>
        <taxon>Actinomycetota</taxon>
        <taxon>Actinomycetes</taxon>
        <taxon>Kitasatosporales</taxon>
        <taxon>Streptomycetaceae</taxon>
        <taxon>Streptomyces</taxon>
    </lineage>
</organism>
<dbReference type="EMBL" id="JAWMAJ010000463">
    <property type="protein sequence ID" value="MDV7224137.1"/>
    <property type="molecule type" value="Genomic_DNA"/>
</dbReference>
<evidence type="ECO:0008006" key="3">
    <source>
        <dbReference type="Google" id="ProtNLM"/>
    </source>
</evidence>
<feature type="non-terminal residue" evidence="1">
    <location>
        <position position="1"/>
    </location>
</feature>
<sequence length="177" mass="19253">QAAQRVGRPLGSARLMSLLALREAGGWAGLADRTGCEQALARAQALFERGHSDADPEWMSFYGEAELEGLEAQCWSTLGDWPRAARHARRAAHLQDPHFTRNIALYMAELADDLARGGRPDEAATAGMRVLDLLDLVQSSRIQTMLAGTARVLLPHRRASGVSTFLDRHSGLPRTAA</sequence>
<evidence type="ECO:0000313" key="2">
    <source>
        <dbReference type="Proteomes" id="UP001187346"/>
    </source>
</evidence>
<dbReference type="Proteomes" id="UP001187346">
    <property type="component" value="Unassembled WGS sequence"/>
</dbReference>
<gene>
    <name evidence="1" type="ORF">R5A26_50305</name>
</gene>
<name>A0ABU4FU71_9ACTN</name>
<proteinExistence type="predicted"/>
<accession>A0ABU4FU71</accession>
<keyword evidence="2" id="KW-1185">Reference proteome</keyword>
<comment type="caution">
    <text evidence="1">The sequence shown here is derived from an EMBL/GenBank/DDBJ whole genome shotgun (WGS) entry which is preliminary data.</text>
</comment>
<evidence type="ECO:0000313" key="1">
    <source>
        <dbReference type="EMBL" id="MDV7224137.1"/>
    </source>
</evidence>
<reference evidence="1 2" key="1">
    <citation type="submission" date="2023-10" db="EMBL/GenBank/DDBJ databases">
        <title>Characterization of rhizosphere-enriched actinobacteria from wheat plants lab-grown on chernevaya soil.</title>
        <authorList>
            <person name="Tikhonova E.N."/>
            <person name="Konopkin A."/>
            <person name="Kravchenko I.K."/>
        </authorList>
    </citation>
    <scope>NUCLEOTIDE SEQUENCE [LARGE SCALE GENOMIC DNA]</scope>
    <source>
        <strain evidence="1 2">RR29</strain>
    </source>
</reference>
<protein>
    <recommendedName>
        <fullName evidence="3">Tetratricopeptide repeat protein</fullName>
    </recommendedName>
</protein>